<feature type="chain" id="PRO_5025410233" evidence="1">
    <location>
        <begin position="26"/>
        <end position="428"/>
    </location>
</feature>
<dbReference type="Proteomes" id="UP000447434">
    <property type="component" value="Chromosome 7"/>
</dbReference>
<proteinExistence type="predicted"/>
<keyword evidence="1" id="KW-0732">Signal</keyword>
<dbReference type="PANTHER" id="PTHR33390">
    <property type="entry name" value="STRESS UP-REGULATED NOD 19 PROTEIN"/>
    <property type="match status" value="1"/>
</dbReference>
<reference evidence="3" key="1">
    <citation type="journal article" date="2020" name="Nat. Commun.">
        <title>Genome sequence of the cluster root forming white lupin.</title>
        <authorList>
            <person name="Hufnagel B."/>
            <person name="Marques A."/>
            <person name="Soriano A."/>
            <person name="Marques L."/>
            <person name="Divol F."/>
            <person name="Doumas P."/>
            <person name="Sallet E."/>
            <person name="Mancinotti D."/>
            <person name="Carrere S."/>
            <person name="Marande W."/>
            <person name="Arribat S."/>
            <person name="Keller J."/>
            <person name="Huneau C."/>
            <person name="Blein T."/>
            <person name="Aime D."/>
            <person name="Laguerre M."/>
            <person name="Taylor J."/>
            <person name="Schubert V."/>
            <person name="Nelson M."/>
            <person name="Geu-Flores F."/>
            <person name="Crespi M."/>
            <person name="Gallardo-Guerrero K."/>
            <person name="Delaux P.-M."/>
            <person name="Salse J."/>
            <person name="Berges H."/>
            <person name="Guyot R."/>
            <person name="Gouzy J."/>
            <person name="Peret B."/>
        </authorList>
    </citation>
    <scope>NUCLEOTIDE SEQUENCE [LARGE SCALE GENOMIC DNA]</scope>
    <source>
        <strain evidence="3">cv. Amiga</strain>
    </source>
</reference>
<organism evidence="2 3">
    <name type="scientific">Lupinus albus</name>
    <name type="common">White lupine</name>
    <name type="synonym">Lupinus termis</name>
    <dbReference type="NCBI Taxonomy" id="3870"/>
    <lineage>
        <taxon>Eukaryota</taxon>
        <taxon>Viridiplantae</taxon>
        <taxon>Streptophyta</taxon>
        <taxon>Embryophyta</taxon>
        <taxon>Tracheophyta</taxon>
        <taxon>Spermatophyta</taxon>
        <taxon>Magnoliopsida</taxon>
        <taxon>eudicotyledons</taxon>
        <taxon>Gunneridae</taxon>
        <taxon>Pentapetalae</taxon>
        <taxon>rosids</taxon>
        <taxon>fabids</taxon>
        <taxon>Fabales</taxon>
        <taxon>Fabaceae</taxon>
        <taxon>Papilionoideae</taxon>
        <taxon>50 kb inversion clade</taxon>
        <taxon>genistoids sensu lato</taxon>
        <taxon>core genistoids</taxon>
        <taxon>Genisteae</taxon>
        <taxon>Lupinus</taxon>
    </lineage>
</organism>
<comment type="caution">
    <text evidence="2">The sequence shown here is derived from an EMBL/GenBank/DDBJ whole genome shotgun (WGS) entry which is preliminary data.</text>
</comment>
<name>A0A6A4QAH9_LUPAL</name>
<keyword evidence="3" id="KW-1185">Reference proteome</keyword>
<dbReference type="PANTHER" id="PTHR33390:SF1">
    <property type="entry name" value="STRESS UP-REGULATED NOD 19 PROTEIN"/>
    <property type="match status" value="1"/>
</dbReference>
<accession>A0A6A4QAH9</accession>
<dbReference type="Pfam" id="PF07712">
    <property type="entry name" value="SURNod19"/>
    <property type="match status" value="1"/>
</dbReference>
<gene>
    <name evidence="2" type="ORF">Lalb_Chr07g0188991</name>
</gene>
<dbReference type="EMBL" id="WOCE01000007">
    <property type="protein sequence ID" value="KAE9610662.1"/>
    <property type="molecule type" value="Genomic_DNA"/>
</dbReference>
<protein>
    <submittedName>
        <fullName evidence="2">Putative stress up-regulated Nod 19</fullName>
    </submittedName>
</protein>
<dbReference type="OrthoDB" id="1923469at2759"/>
<sequence length="428" mass="47233">MRFEFEDLVFSLALLVLVLATPCLGAFETNENNIKSAVFLSPKMELGPGSVSNKLYYDFEFPSGHIAIKSFDAEVVDEDGNKVPLHETYLHHWVVMKYHKLKNVTNKGNGQKSGYAVRNHGLCQGQVLGQFFGLGSETRGTSTHVPDPFGIESGNPEDVPEGYEEKWMANVHAIDTRGVEDKKGCTECRCSLYNVTNDESGKPLSPDYIGGLLCCSDSAQCKVRQGFEGTKRSVYLRYTVKWIDWDNFVVPVKIYIFDVTDTVKKSDYSTGTNPVHHCHVEYHVDPCSTSHKDRNSCIQVNKANIPLQKGGYVVYGVAHQHSGGNGSTLYGQDGSVICSSIPTYGNGTEAGNEADYIVGMSTCYPKPGSVKIADGETLTVVSNYSSNKRGHTGVMGLFYILVAEQLPQQNFRNSFLSSVVPFIRSIFY</sequence>
<dbReference type="InterPro" id="IPR011692">
    <property type="entry name" value="Stress_up-reg_Nod19"/>
</dbReference>
<evidence type="ECO:0000256" key="1">
    <source>
        <dbReference type="SAM" id="SignalP"/>
    </source>
</evidence>
<evidence type="ECO:0000313" key="3">
    <source>
        <dbReference type="Proteomes" id="UP000447434"/>
    </source>
</evidence>
<dbReference type="AlphaFoldDB" id="A0A6A4QAH9"/>
<feature type="signal peptide" evidence="1">
    <location>
        <begin position="1"/>
        <end position="25"/>
    </location>
</feature>
<evidence type="ECO:0000313" key="2">
    <source>
        <dbReference type="EMBL" id="KAE9610662.1"/>
    </source>
</evidence>